<dbReference type="EMBL" id="MSFK01000002">
    <property type="protein sequence ID" value="PWY95576.1"/>
    <property type="molecule type" value="Genomic_DNA"/>
</dbReference>
<reference evidence="1 2" key="1">
    <citation type="submission" date="2016-12" db="EMBL/GenBank/DDBJ databases">
        <title>The genomes of Aspergillus section Nigri reveals drivers in fungal speciation.</title>
        <authorList>
            <consortium name="DOE Joint Genome Institute"/>
            <person name="Vesth T.C."/>
            <person name="Nybo J."/>
            <person name="Theobald S."/>
            <person name="Brandl J."/>
            <person name="Frisvad J.C."/>
            <person name="Nielsen K.F."/>
            <person name="Lyhne E.K."/>
            <person name="Kogle M.E."/>
            <person name="Kuo A."/>
            <person name="Riley R."/>
            <person name="Clum A."/>
            <person name="Nolan M."/>
            <person name="Lipzen A."/>
            <person name="Salamov A."/>
            <person name="Henrissat B."/>
            <person name="Wiebenga A."/>
            <person name="De Vries R.P."/>
            <person name="Grigoriev I.V."/>
            <person name="Mortensen U.H."/>
            <person name="Andersen M.R."/>
            <person name="Baker S.E."/>
        </authorList>
    </citation>
    <scope>NUCLEOTIDE SEQUENCE [LARGE SCALE GENOMIC DNA]</scope>
    <source>
        <strain evidence="1 2">CBS 115572</strain>
    </source>
</reference>
<gene>
    <name evidence="1" type="ORF">BO94DRAFT_530304</name>
</gene>
<name>A0A317XAG3_9EURO</name>
<keyword evidence="2" id="KW-1185">Reference proteome</keyword>
<evidence type="ECO:0000313" key="1">
    <source>
        <dbReference type="EMBL" id="PWY95576.1"/>
    </source>
</evidence>
<protein>
    <submittedName>
        <fullName evidence="1">Uncharacterized protein</fullName>
    </submittedName>
</protein>
<accession>A0A317XAG3</accession>
<dbReference type="AlphaFoldDB" id="A0A317XAG3"/>
<dbReference type="RefSeq" id="XP_025472337.1">
    <property type="nucleotide sequence ID" value="XM_025610651.1"/>
</dbReference>
<evidence type="ECO:0000313" key="2">
    <source>
        <dbReference type="Proteomes" id="UP000246702"/>
    </source>
</evidence>
<dbReference type="Proteomes" id="UP000246702">
    <property type="component" value="Unassembled WGS sequence"/>
</dbReference>
<sequence>MYAVIILGHPSYIAVVPSTGRVVSVSLRFRAYCNSTYVVPSPTQSHGEADRLIETSKAFRGTFYSPFMRAYSSALAEAGITMKDFLPFIDGLNDQPPPPSDQDNW</sequence>
<dbReference type="GeneID" id="37112794"/>
<comment type="caution">
    <text evidence="1">The sequence shown here is derived from an EMBL/GenBank/DDBJ whole genome shotgun (WGS) entry which is preliminary data.</text>
</comment>
<proteinExistence type="predicted"/>
<dbReference type="OrthoDB" id="3068835at2759"/>
<organism evidence="1 2">
    <name type="scientific">Aspergillus sclerotioniger CBS 115572</name>
    <dbReference type="NCBI Taxonomy" id="1450535"/>
    <lineage>
        <taxon>Eukaryota</taxon>
        <taxon>Fungi</taxon>
        <taxon>Dikarya</taxon>
        <taxon>Ascomycota</taxon>
        <taxon>Pezizomycotina</taxon>
        <taxon>Eurotiomycetes</taxon>
        <taxon>Eurotiomycetidae</taxon>
        <taxon>Eurotiales</taxon>
        <taxon>Aspergillaceae</taxon>
        <taxon>Aspergillus</taxon>
        <taxon>Aspergillus subgen. Circumdati</taxon>
    </lineage>
</organism>